<dbReference type="EMBL" id="CP114029">
    <property type="protein sequence ID" value="WAP68358.1"/>
    <property type="molecule type" value="Genomic_DNA"/>
</dbReference>
<dbReference type="Proteomes" id="UP001164020">
    <property type="component" value="Chromosome"/>
</dbReference>
<reference evidence="1" key="1">
    <citation type="submission" date="2022-12" db="EMBL/GenBank/DDBJ databases">
        <title>Jiella pelagia sp. nov., isolated from phosphonate enriched culture of Northwest Pacific surface seawater.</title>
        <authorList>
            <person name="Shin D.Y."/>
            <person name="Hwang C.Y."/>
        </authorList>
    </citation>
    <scope>NUCLEOTIDE SEQUENCE</scope>
    <source>
        <strain evidence="1">HL-NP1</strain>
    </source>
</reference>
<organism evidence="1 2">
    <name type="scientific">Jiella pelagia</name>
    <dbReference type="NCBI Taxonomy" id="2986949"/>
    <lineage>
        <taxon>Bacteria</taxon>
        <taxon>Pseudomonadati</taxon>
        <taxon>Pseudomonadota</taxon>
        <taxon>Alphaproteobacteria</taxon>
        <taxon>Hyphomicrobiales</taxon>
        <taxon>Aurantimonadaceae</taxon>
        <taxon>Jiella</taxon>
    </lineage>
</organism>
<evidence type="ECO:0000313" key="2">
    <source>
        <dbReference type="Proteomes" id="UP001164020"/>
    </source>
</evidence>
<keyword evidence="2" id="KW-1185">Reference proteome</keyword>
<sequence length="131" mass="14362">MGRGLDSFDRFDWASLLAGRDILLCAAHHAEALAIAEGLEAAGARVTITEDETQALDRLERRQFVIAILALDGEPSPRLCAAIQEKGARLVMLAQVDRHAALRADFPGAELAERRGTQRALVLFLTRTRDE</sequence>
<proteinExistence type="predicted"/>
<protein>
    <recommendedName>
        <fullName evidence="3">TrkA-N domain-containing protein</fullName>
    </recommendedName>
</protein>
<accession>A0ABY7BXB7</accession>
<evidence type="ECO:0008006" key="3">
    <source>
        <dbReference type="Google" id="ProtNLM"/>
    </source>
</evidence>
<name>A0ABY7BXB7_9HYPH</name>
<gene>
    <name evidence="1" type="ORF">OH818_23980</name>
</gene>
<dbReference type="RefSeq" id="WP_268880834.1">
    <property type="nucleotide sequence ID" value="NZ_CP114029.1"/>
</dbReference>
<evidence type="ECO:0000313" key="1">
    <source>
        <dbReference type="EMBL" id="WAP68358.1"/>
    </source>
</evidence>